<dbReference type="Pfam" id="PF13556">
    <property type="entry name" value="HTH_30"/>
    <property type="match status" value="1"/>
</dbReference>
<evidence type="ECO:0000313" key="5">
    <source>
        <dbReference type="EMBL" id="SDY88598.1"/>
    </source>
</evidence>
<dbReference type="InterPro" id="IPR041522">
    <property type="entry name" value="CdaR_GGDEF"/>
</dbReference>
<feature type="domain" description="PucR C-terminal helix-turn-helix" evidence="3">
    <location>
        <begin position="493"/>
        <end position="551"/>
    </location>
</feature>
<name>A0A1H3NIE6_9FIRM</name>
<dbReference type="InterPro" id="IPR051448">
    <property type="entry name" value="CdaR-like_regulators"/>
</dbReference>
<organism evidence="5 6">
    <name type="scientific">Proteiniborus ethanoligenes</name>
    <dbReference type="NCBI Taxonomy" id="415015"/>
    <lineage>
        <taxon>Bacteria</taxon>
        <taxon>Bacillati</taxon>
        <taxon>Bacillota</taxon>
        <taxon>Clostridia</taxon>
        <taxon>Eubacteriales</taxon>
        <taxon>Proteiniborus</taxon>
    </lineage>
</organism>
<evidence type="ECO:0000256" key="1">
    <source>
        <dbReference type="ARBA" id="ARBA00006754"/>
    </source>
</evidence>
<feature type="domain" description="CdaR GGDEF-like" evidence="4">
    <location>
        <begin position="306"/>
        <end position="440"/>
    </location>
</feature>
<accession>A0A1H3NIE6</accession>
<dbReference type="Proteomes" id="UP000198625">
    <property type="component" value="Unassembled WGS sequence"/>
</dbReference>
<dbReference type="Pfam" id="PF07905">
    <property type="entry name" value="PucR"/>
    <property type="match status" value="1"/>
</dbReference>
<evidence type="ECO:0000259" key="3">
    <source>
        <dbReference type="Pfam" id="PF13556"/>
    </source>
</evidence>
<sequence>MGRQNGITIEDALNMEYMKNCKLVAGFKGIRNTISKVNVMADPDILSWVDEGELLLTTAYSFKKDNIEEQKNLIRECSKKKLAGIGIKIYPYLNELPEEVIKLADDLNFPIIDLHYSIPLSDIMTPLFNEIFNRQSYLLKKIEKIYEQFMDAMLKGANSNQITKLISDSVKNPVYVKFEFPEETIVQFDYVDDSIKELLLENATKFFDPNIDRSKEKKLEESNELIGGKYIKRMILPIVAKDSIYGHIVAWSINTPLGGYDLSVLEIASTTMALEILKALSVREVENRYKSEFLEDLISLEDRRVEKAIERASFFNINKKDRFLSITLKIKSKEENLSKVDITSGEMQHYITKIHDLIDRNIIKQFGINGIVVSKTERIQILLSLKKDTKLDILIEEINKKFQEIIEKFNNLDFRIGIGRPYEGLENFNNSYLDSVKAISTGKILNQNAITSFEHLGIFKILCQDNIEDELIKFYNTTLKPLVEYDEKKSTELVKTLEAFFENNGNLKKMSDFLYTHYNTVLYRIQRINEITKMSLENPSDRLNLEIALKIKQLLKK</sequence>
<dbReference type="OrthoDB" id="143422at2"/>
<dbReference type="InterPro" id="IPR025736">
    <property type="entry name" value="PucR_C-HTH_dom"/>
</dbReference>
<feature type="domain" description="Purine catabolism PurC-like" evidence="2">
    <location>
        <begin position="11"/>
        <end position="131"/>
    </location>
</feature>
<comment type="similarity">
    <text evidence="1">Belongs to the CdaR family.</text>
</comment>
<evidence type="ECO:0000259" key="2">
    <source>
        <dbReference type="Pfam" id="PF07905"/>
    </source>
</evidence>
<evidence type="ECO:0000259" key="4">
    <source>
        <dbReference type="Pfam" id="PF17853"/>
    </source>
</evidence>
<dbReference type="PANTHER" id="PTHR33744:SF1">
    <property type="entry name" value="DNA-BINDING TRANSCRIPTIONAL ACTIVATOR ADER"/>
    <property type="match status" value="1"/>
</dbReference>
<protein>
    <submittedName>
        <fullName evidence="5">Transcriptional regulator, CdaR family</fullName>
    </submittedName>
</protein>
<gene>
    <name evidence="5" type="ORF">SAMN05660462_01141</name>
</gene>
<dbReference type="InterPro" id="IPR042070">
    <property type="entry name" value="PucR_C-HTH_sf"/>
</dbReference>
<dbReference type="Pfam" id="PF17853">
    <property type="entry name" value="GGDEF_2"/>
    <property type="match status" value="1"/>
</dbReference>
<keyword evidence="6" id="KW-1185">Reference proteome</keyword>
<dbReference type="InterPro" id="IPR012914">
    <property type="entry name" value="PucR_dom"/>
</dbReference>
<evidence type="ECO:0000313" key="6">
    <source>
        <dbReference type="Proteomes" id="UP000198625"/>
    </source>
</evidence>
<dbReference type="PANTHER" id="PTHR33744">
    <property type="entry name" value="CARBOHYDRATE DIACID REGULATOR"/>
    <property type="match status" value="1"/>
</dbReference>
<dbReference type="RefSeq" id="WP_091728437.1">
    <property type="nucleotide sequence ID" value="NZ_FNQE01000010.1"/>
</dbReference>
<dbReference type="Gene3D" id="1.10.10.2840">
    <property type="entry name" value="PucR C-terminal helix-turn-helix domain"/>
    <property type="match status" value="1"/>
</dbReference>
<dbReference type="AlphaFoldDB" id="A0A1H3NIE6"/>
<dbReference type="EMBL" id="FNQE01000010">
    <property type="protein sequence ID" value="SDY88598.1"/>
    <property type="molecule type" value="Genomic_DNA"/>
</dbReference>
<reference evidence="5 6" key="1">
    <citation type="submission" date="2016-10" db="EMBL/GenBank/DDBJ databases">
        <authorList>
            <person name="de Groot N.N."/>
        </authorList>
    </citation>
    <scope>NUCLEOTIDE SEQUENCE [LARGE SCALE GENOMIC DNA]</scope>
    <source>
        <strain evidence="5 6">DSM 21650</strain>
    </source>
</reference>
<dbReference type="STRING" id="415015.SAMN05660462_01141"/>
<proteinExistence type="inferred from homology"/>